<evidence type="ECO:0000313" key="12">
    <source>
        <dbReference type="Proteomes" id="UP000653472"/>
    </source>
</evidence>
<keyword evidence="6 10" id="KW-1133">Transmembrane helix</keyword>
<reference evidence="11" key="1">
    <citation type="submission" date="2020-03" db="EMBL/GenBank/DDBJ databases">
        <title>Solimonas marina sp. nov., isolated from deep seawater of the Pacific Ocean.</title>
        <authorList>
            <person name="Liu X."/>
            <person name="Lai Q."/>
            <person name="Sun F."/>
            <person name="Gai Y."/>
            <person name="Li G."/>
            <person name="Shao Z."/>
        </authorList>
    </citation>
    <scope>NUCLEOTIDE SEQUENCE</scope>
    <source>
        <strain evidence="11">C16B3</strain>
    </source>
</reference>
<keyword evidence="5 10" id="KW-0812">Transmembrane</keyword>
<dbReference type="InterPro" id="IPR006303">
    <property type="entry name" value="FliR"/>
</dbReference>
<keyword evidence="12" id="KW-1185">Reference proteome</keyword>
<feature type="transmembrane region" description="Helical" evidence="10">
    <location>
        <begin position="213"/>
        <end position="233"/>
    </location>
</feature>
<comment type="subcellular location">
    <subcellularLocation>
        <location evidence="10">Cell membrane</location>
        <topology evidence="10">Multi-pass membrane protein</topology>
    </subcellularLocation>
    <subcellularLocation>
        <location evidence="10">Bacterial flagellum basal body</location>
    </subcellularLocation>
</comment>
<dbReference type="Proteomes" id="UP000653472">
    <property type="component" value="Unassembled WGS sequence"/>
</dbReference>
<name>A0A969W792_9GAMM</name>
<dbReference type="PANTHER" id="PTHR30065:SF8">
    <property type="entry name" value="FLAGELLAR BIOSYNTHETIC PROTEIN FLIR"/>
    <property type="match status" value="1"/>
</dbReference>
<feature type="transmembrane region" description="Helical" evidence="10">
    <location>
        <begin position="172"/>
        <end position="201"/>
    </location>
</feature>
<keyword evidence="8 10" id="KW-0975">Bacterial flagellum</keyword>
<keyword evidence="11" id="KW-0966">Cell projection</keyword>
<dbReference type="GO" id="GO:0005886">
    <property type="term" value="C:plasma membrane"/>
    <property type="evidence" value="ECO:0007669"/>
    <property type="project" value="UniProtKB-SubCell"/>
</dbReference>
<dbReference type="EMBL" id="JAAVXB010000002">
    <property type="protein sequence ID" value="NKF21702.1"/>
    <property type="molecule type" value="Genomic_DNA"/>
</dbReference>
<accession>A0A969W792</accession>
<evidence type="ECO:0000256" key="9">
    <source>
        <dbReference type="NCBIfam" id="TIGR01400"/>
    </source>
</evidence>
<proteinExistence type="inferred from homology"/>
<dbReference type="GO" id="GO:0009425">
    <property type="term" value="C:bacterial-type flagellum basal body"/>
    <property type="evidence" value="ECO:0007669"/>
    <property type="project" value="UniProtKB-SubCell"/>
</dbReference>
<gene>
    <name evidence="11" type="primary">fliR</name>
    <name evidence="11" type="ORF">G7Y82_05185</name>
</gene>
<dbReference type="Pfam" id="PF01311">
    <property type="entry name" value="Bac_export_1"/>
    <property type="match status" value="1"/>
</dbReference>
<evidence type="ECO:0000256" key="8">
    <source>
        <dbReference type="ARBA" id="ARBA00023143"/>
    </source>
</evidence>
<comment type="caution">
    <text evidence="11">The sequence shown here is derived from an EMBL/GenBank/DDBJ whole genome shotgun (WGS) entry which is preliminary data.</text>
</comment>
<dbReference type="RefSeq" id="WP_168146943.1">
    <property type="nucleotide sequence ID" value="NZ_JAAVXB010000002.1"/>
</dbReference>
<dbReference type="NCBIfam" id="TIGR01400">
    <property type="entry name" value="fliR"/>
    <property type="match status" value="1"/>
</dbReference>
<keyword evidence="11" id="KW-0969">Cilium</keyword>
<evidence type="ECO:0000256" key="10">
    <source>
        <dbReference type="RuleBase" id="RU362071"/>
    </source>
</evidence>
<evidence type="ECO:0000256" key="4">
    <source>
        <dbReference type="ARBA" id="ARBA00022475"/>
    </source>
</evidence>
<evidence type="ECO:0000256" key="3">
    <source>
        <dbReference type="ARBA" id="ARBA00021717"/>
    </source>
</evidence>
<organism evidence="11 12">
    <name type="scientific">Solimonas marina</name>
    <dbReference type="NCBI Taxonomy" id="2714601"/>
    <lineage>
        <taxon>Bacteria</taxon>
        <taxon>Pseudomonadati</taxon>
        <taxon>Pseudomonadota</taxon>
        <taxon>Gammaproteobacteria</taxon>
        <taxon>Nevskiales</taxon>
        <taxon>Nevskiaceae</taxon>
        <taxon>Solimonas</taxon>
    </lineage>
</organism>
<keyword evidence="4 10" id="KW-1003">Cell membrane</keyword>
<feature type="transmembrane region" description="Helical" evidence="10">
    <location>
        <begin position="44"/>
        <end position="63"/>
    </location>
</feature>
<dbReference type="InterPro" id="IPR002010">
    <property type="entry name" value="T3SS_IM_R"/>
</dbReference>
<feature type="transmembrane region" description="Helical" evidence="10">
    <location>
        <begin position="125"/>
        <end position="151"/>
    </location>
</feature>
<protein>
    <recommendedName>
        <fullName evidence="3 9">Flagellar biosynthetic protein FliR</fullName>
    </recommendedName>
</protein>
<dbReference type="GO" id="GO:0006605">
    <property type="term" value="P:protein targeting"/>
    <property type="evidence" value="ECO:0007669"/>
    <property type="project" value="UniProtKB-UniRule"/>
</dbReference>
<dbReference type="PANTHER" id="PTHR30065">
    <property type="entry name" value="FLAGELLAR BIOSYNTHETIC PROTEIN FLIR"/>
    <property type="match status" value="1"/>
</dbReference>
<keyword evidence="7 10" id="KW-0472">Membrane</keyword>
<comment type="function">
    <text evidence="1 10">Role in flagellar biosynthesis.</text>
</comment>
<comment type="similarity">
    <text evidence="2 10">Belongs to the FliR/MopE/SpaR family.</text>
</comment>
<evidence type="ECO:0000256" key="5">
    <source>
        <dbReference type="ARBA" id="ARBA00022692"/>
    </source>
</evidence>
<evidence type="ECO:0000256" key="2">
    <source>
        <dbReference type="ARBA" id="ARBA00009772"/>
    </source>
</evidence>
<feature type="transmembrane region" description="Helical" evidence="10">
    <location>
        <begin position="15"/>
        <end position="32"/>
    </location>
</feature>
<dbReference type="PRINTS" id="PR00953">
    <property type="entry name" value="TYPE3IMRPROT"/>
</dbReference>
<evidence type="ECO:0000256" key="1">
    <source>
        <dbReference type="ARBA" id="ARBA00002578"/>
    </source>
</evidence>
<evidence type="ECO:0000313" key="11">
    <source>
        <dbReference type="EMBL" id="NKF21702.1"/>
    </source>
</evidence>
<evidence type="ECO:0000256" key="7">
    <source>
        <dbReference type="ARBA" id="ARBA00023136"/>
    </source>
</evidence>
<dbReference type="AlphaFoldDB" id="A0A969W792"/>
<evidence type="ECO:0000256" key="6">
    <source>
        <dbReference type="ARBA" id="ARBA00022989"/>
    </source>
</evidence>
<sequence length="259" mass="27321">MTITDAQLIAWLQQFIWPLARISSALMIAPVLGSGRITARVRMALALLLTLVIAPLLPAPPVAQLFSSIWWGTLLREIAIGLLIGFTLQIIFEAVTLGGELISASASLSFATLADPLRGVSTPVIGQFLMLVATLLFLALGGHLQFIEWLARSFTDLPVGGATLGMDRIGSLLTFSGTLFAGGLMLALPVLVALLTINLALGVISRSAPSLNLFAVGFPLSLIVCLVLLYLAMPSMIGKMGLLFDEGWRAVGALVGRAS</sequence>
<keyword evidence="11" id="KW-0282">Flagellum</keyword>
<dbReference type="GO" id="GO:0044780">
    <property type="term" value="P:bacterial-type flagellum assembly"/>
    <property type="evidence" value="ECO:0007669"/>
    <property type="project" value="UniProtKB-UniRule"/>
</dbReference>